<keyword evidence="2" id="KW-0813">Transport</keyword>
<organism evidence="15">
    <name type="scientific">Kwoniella dejecticola CBS 10117</name>
    <dbReference type="NCBI Taxonomy" id="1296121"/>
    <lineage>
        <taxon>Eukaryota</taxon>
        <taxon>Fungi</taxon>
        <taxon>Dikarya</taxon>
        <taxon>Basidiomycota</taxon>
        <taxon>Agaricomycotina</taxon>
        <taxon>Tremellomycetes</taxon>
        <taxon>Tremellales</taxon>
        <taxon>Cryptococcaceae</taxon>
        <taxon>Kwoniella</taxon>
    </lineage>
</organism>
<dbReference type="GeneID" id="28963791"/>
<dbReference type="GO" id="GO:0005789">
    <property type="term" value="C:endoplasmic reticulum membrane"/>
    <property type="evidence" value="ECO:0007669"/>
    <property type="project" value="UniProtKB-SubCell"/>
</dbReference>
<dbReference type="RefSeq" id="XP_018266123.1">
    <property type="nucleotide sequence ID" value="XM_018403469.1"/>
</dbReference>
<reference evidence="16" key="3">
    <citation type="submission" date="2024-02" db="EMBL/GenBank/DDBJ databases">
        <title>Comparative genomics of Cryptococcus and Kwoniella reveals pathogenesis evolution and contrasting modes of karyotype evolution via chromosome fusion or intercentromeric recombination.</title>
        <authorList>
            <person name="Coelho M.A."/>
            <person name="David-Palma M."/>
            <person name="Shea T."/>
            <person name="Bowers K."/>
            <person name="McGinley-Smith S."/>
            <person name="Mohammad A.W."/>
            <person name="Gnirke A."/>
            <person name="Yurkov A.M."/>
            <person name="Nowrousian M."/>
            <person name="Sun S."/>
            <person name="Cuomo C.A."/>
            <person name="Heitman J."/>
        </authorList>
    </citation>
    <scope>NUCLEOTIDE SEQUENCE</scope>
    <source>
        <strain evidence="16">CBS 10117</strain>
    </source>
</reference>
<dbReference type="Pfam" id="PF25669">
    <property type="entry name" value="SMP_MUG190-like"/>
    <property type="match status" value="1"/>
</dbReference>
<dbReference type="PROSITE" id="PS51847">
    <property type="entry name" value="SMP"/>
    <property type="match status" value="1"/>
</dbReference>
<keyword evidence="3" id="KW-0597">Phosphoprotein</keyword>
<evidence type="ECO:0000259" key="13">
    <source>
        <dbReference type="PROSITE" id="PS50004"/>
    </source>
</evidence>
<evidence type="ECO:0000259" key="14">
    <source>
        <dbReference type="PROSITE" id="PS51847"/>
    </source>
</evidence>
<evidence type="ECO:0000256" key="1">
    <source>
        <dbReference type="ARBA" id="ARBA00004586"/>
    </source>
</evidence>
<dbReference type="InterPro" id="IPR037767">
    <property type="entry name" value="C2A_Mug190-like"/>
</dbReference>
<dbReference type="OrthoDB" id="419768at2759"/>
<feature type="compositionally biased region" description="Basic and acidic residues" evidence="11">
    <location>
        <begin position="178"/>
        <end position="189"/>
    </location>
</feature>
<reference evidence="15" key="1">
    <citation type="submission" date="2013-07" db="EMBL/GenBank/DDBJ databases">
        <title>The Genome Sequence of Cryptococcus dejecticola CBS10117.</title>
        <authorList>
            <consortium name="The Broad Institute Genome Sequencing Platform"/>
            <person name="Cuomo C."/>
            <person name="Litvintseva A."/>
            <person name="Chen Y."/>
            <person name="Heitman J."/>
            <person name="Sun S."/>
            <person name="Springer D."/>
            <person name="Dromer F."/>
            <person name="Young S.K."/>
            <person name="Zeng Q."/>
            <person name="Gargeya S."/>
            <person name="Fitzgerald M."/>
            <person name="Abouelleil A."/>
            <person name="Alvarado L."/>
            <person name="Berlin A.M."/>
            <person name="Chapman S.B."/>
            <person name="Dewar J."/>
            <person name="Goldberg J."/>
            <person name="Griggs A."/>
            <person name="Gujja S."/>
            <person name="Hansen M."/>
            <person name="Howarth C."/>
            <person name="Imamovic A."/>
            <person name="Larimer J."/>
            <person name="McCowan C."/>
            <person name="Murphy C."/>
            <person name="Pearson M."/>
            <person name="Priest M."/>
            <person name="Roberts A."/>
            <person name="Saif S."/>
            <person name="Shea T."/>
            <person name="Sykes S."/>
            <person name="Wortman J."/>
            <person name="Nusbaum C."/>
            <person name="Birren B."/>
        </authorList>
    </citation>
    <scope>NUCLEOTIDE SEQUENCE [LARGE SCALE GENOMIC DNA]</scope>
    <source>
        <strain evidence="15">CBS 10117</strain>
    </source>
</reference>
<evidence type="ECO:0000256" key="4">
    <source>
        <dbReference type="ARBA" id="ARBA00022692"/>
    </source>
</evidence>
<keyword evidence="4 12" id="KW-0812">Transmembrane</keyword>
<evidence type="ECO:0000256" key="9">
    <source>
        <dbReference type="ARBA" id="ARBA00023121"/>
    </source>
</evidence>
<reference evidence="16" key="2">
    <citation type="submission" date="2013-07" db="EMBL/GenBank/DDBJ databases">
        <authorList>
            <consortium name="The Broad Institute Genome Sequencing Platform"/>
            <person name="Cuomo C."/>
            <person name="Litvintseva A."/>
            <person name="Chen Y."/>
            <person name="Heitman J."/>
            <person name="Sun S."/>
            <person name="Springer D."/>
            <person name="Dromer F."/>
            <person name="Young S.K."/>
            <person name="Zeng Q."/>
            <person name="Gargeya S."/>
            <person name="Fitzgerald M."/>
            <person name="Abouelleil A."/>
            <person name="Alvarado L."/>
            <person name="Berlin A.M."/>
            <person name="Chapman S.B."/>
            <person name="Dewar J."/>
            <person name="Goldberg J."/>
            <person name="Griggs A."/>
            <person name="Gujja S."/>
            <person name="Hansen M."/>
            <person name="Howarth C."/>
            <person name="Imamovic A."/>
            <person name="Larimer J."/>
            <person name="McCowan C."/>
            <person name="Murphy C."/>
            <person name="Pearson M."/>
            <person name="Priest M."/>
            <person name="Roberts A."/>
            <person name="Saif S."/>
            <person name="Shea T."/>
            <person name="Sykes S."/>
            <person name="Wortman J."/>
            <person name="Nusbaum C."/>
            <person name="Birren B."/>
        </authorList>
    </citation>
    <scope>NUCLEOTIDE SEQUENCE</scope>
    <source>
        <strain evidence="16">CBS 10117</strain>
    </source>
</reference>
<evidence type="ECO:0000256" key="5">
    <source>
        <dbReference type="ARBA" id="ARBA00022737"/>
    </source>
</evidence>
<dbReference type="GO" id="GO:0008289">
    <property type="term" value="F:lipid binding"/>
    <property type="evidence" value="ECO:0007669"/>
    <property type="project" value="UniProtKB-KW"/>
</dbReference>
<dbReference type="InterPro" id="IPR031468">
    <property type="entry name" value="SMP_LBD"/>
</dbReference>
<keyword evidence="7 12" id="KW-1133">Transmembrane helix</keyword>
<feature type="transmembrane region" description="Helical" evidence="12">
    <location>
        <begin position="383"/>
        <end position="404"/>
    </location>
</feature>
<evidence type="ECO:0000256" key="2">
    <source>
        <dbReference type="ARBA" id="ARBA00022448"/>
    </source>
</evidence>
<feature type="compositionally biased region" description="Polar residues" evidence="11">
    <location>
        <begin position="904"/>
        <end position="915"/>
    </location>
</feature>
<dbReference type="VEuPathDB" id="FungiDB:I303_00092"/>
<feature type="region of interest" description="Disordered" evidence="11">
    <location>
        <begin position="80"/>
        <end position="189"/>
    </location>
</feature>
<keyword evidence="5" id="KW-0677">Repeat</keyword>
<evidence type="ECO:0000256" key="10">
    <source>
        <dbReference type="ARBA" id="ARBA00023136"/>
    </source>
</evidence>
<gene>
    <name evidence="15" type="ORF">I303_00092</name>
    <name evidence="16" type="ORF">I303_100092</name>
</gene>
<comment type="subcellular location">
    <subcellularLocation>
        <location evidence="1">Endoplasmic reticulum membrane</location>
    </subcellularLocation>
</comment>
<dbReference type="EMBL" id="KI894027">
    <property type="protein sequence ID" value="OBR88281.1"/>
    <property type="molecule type" value="Genomic_DNA"/>
</dbReference>
<dbReference type="GO" id="GO:0006869">
    <property type="term" value="P:lipid transport"/>
    <property type="evidence" value="ECO:0007669"/>
    <property type="project" value="UniProtKB-KW"/>
</dbReference>
<evidence type="ECO:0000256" key="11">
    <source>
        <dbReference type="SAM" id="MobiDB-lite"/>
    </source>
</evidence>
<evidence type="ECO:0000313" key="16">
    <source>
        <dbReference type="EMBL" id="WWC57560.1"/>
    </source>
</evidence>
<dbReference type="PANTHER" id="PTHR47348">
    <property type="entry name" value="MEIOTICALLY UP-REGULATED GENE 190 PROTEIN"/>
    <property type="match status" value="1"/>
</dbReference>
<feature type="domain" description="SMP-LTD" evidence="14">
    <location>
        <begin position="431"/>
        <end position="663"/>
    </location>
</feature>
<dbReference type="InterPro" id="IPR057349">
    <property type="entry name" value="C2_Mug190_3rd"/>
</dbReference>
<feature type="compositionally biased region" description="Polar residues" evidence="11">
    <location>
        <begin position="1"/>
        <end position="17"/>
    </location>
</feature>
<feature type="region of interest" description="Disordered" evidence="11">
    <location>
        <begin position="1"/>
        <end position="49"/>
    </location>
</feature>
<feature type="domain" description="C2" evidence="13">
    <location>
        <begin position="654"/>
        <end position="783"/>
    </location>
</feature>
<evidence type="ECO:0000313" key="17">
    <source>
        <dbReference type="Proteomes" id="UP000078595"/>
    </source>
</evidence>
<sequence length="1283" mass="141876">MSNSTSATPVTPHTSSAAHHPDLAFSAENEKKNQDEDDSITSPVAAQVPVLVDLTPLPGDEDKQIFYPLDINSVTDLNEGRTADSSASIPHSTVDKDKPLPSIFPSPSSASLVDPTSESQSRFNSDSDPHGHTDTNTNTNTMSDSKTNTEFPDLPPVPPSRVVGQGYSTSHPVPTVQHYKEEQKQHEQDAQAYAEIVEARRKEAEQRERDQAQAQAEREKARASAGQGGDNADVQEADDLRSTGTKVKDELHEETNAAKAQGDKKDETHAQTGANEKSRLMDQMNANKLKPTERLQRAEKGQRRVRDPVTGAEVIVKDADPKDFDASIPATKGTNALYHAFPPPRPPSVDAMIQKLKLMQYVVAGAMFFIWLSVAFGSGLVKLIWRSVLCSTTGFILMTGISLVERGLDKEIERVRQDMGRQRGEAFSPPIPESVEWLNGLIKLIWGLIDPALFISVADMVEDILQQSLPGFVDAVRITDLGQGSNPLRITSIRALPDQPGDDGYPKSGWINEGNENIKTKDTAGKDITEDEAGDYYNFEVAFSYAALPGQGANLRAKNIHLLIEFFLGLYDWLHIPIPIWIQVEQIFGVVRLRVQFIPEPPFVRNLTFALCGVPAVEVSAIPMSKHLPNVLDLPFVSSFVKMGIAAGTAELAVPKSMTLNIQELLSGAAVGDTRAIGVFVITIHHCEGLSAQDNNGLSDPYVVLAYAKFGKPLYSTRIILEDLNPVFEETAVLLLTMDEVKAKEDLAVMLWDSDKASADDLVGRVQVPVEELMLEPNTMHRREDSLMGFEDANDMPGKVVWSIGYFEKAPLVKELERGPTVEEAKATPDPPKTAPEMEMLPQDAAPNPAKKDLPPPPPDVQKTRPDPKWPSGVLSIILHQVNNLERQNLEGASGDREGEAGQDTDQPSEQSENLPSGYGEFLVNDDMVYKTRVKQYTTNPYFEAGTEVFVREFENTVVRVVIRDSRLREADPILGIISVRLSEVFAEASSVTQVYALTEGVGFGKANISFAFRGVQTTLPKNMRGWDTGTLEVSDVSAVIHDGKSEFFEPKATRLRVVTSEKVETLSKKEVEVNGNQMKWDLDLLRLPVYSRYQSSVVFELGKANGPLSTLGIQNKPNAIAVLWMQDLTDDVQQQVKLPILVSTENHVSNLRQNAINDQTKKFHKFEIVGELTAMLKLDSGLDEDHETIRQGQSRRHALEAHDHIEGEAEIARKQAHFEDDGVIDKEEQKQIDRAHKRQLESRGRGLAQVKAYRSAKWMMRGVKDRLPGQKKSREPTVQTEA</sequence>
<dbReference type="CDD" id="cd04041">
    <property type="entry name" value="C2A_fungal"/>
    <property type="match status" value="1"/>
</dbReference>
<feature type="compositionally biased region" description="Polar residues" evidence="11">
    <location>
        <begin position="105"/>
        <end position="124"/>
    </location>
</feature>
<feature type="region of interest" description="Disordered" evidence="11">
    <location>
        <begin position="892"/>
        <end position="920"/>
    </location>
</feature>
<evidence type="ECO:0000313" key="15">
    <source>
        <dbReference type="EMBL" id="OBR88281.1"/>
    </source>
</evidence>
<dbReference type="Pfam" id="PF00168">
    <property type="entry name" value="C2"/>
    <property type="match status" value="2"/>
</dbReference>
<evidence type="ECO:0000256" key="3">
    <source>
        <dbReference type="ARBA" id="ARBA00022553"/>
    </source>
</evidence>
<keyword evidence="17" id="KW-1185">Reference proteome</keyword>
<feature type="compositionally biased region" description="Basic and acidic residues" evidence="11">
    <location>
        <begin position="1263"/>
        <end position="1276"/>
    </location>
</feature>
<dbReference type="STRING" id="1296121.A0A1A6ADY4"/>
<keyword evidence="9" id="KW-0446">Lipid-binding</keyword>
<dbReference type="EMBL" id="CP144530">
    <property type="protein sequence ID" value="WWC57560.1"/>
    <property type="molecule type" value="Genomic_DNA"/>
</dbReference>
<dbReference type="GO" id="GO:0061817">
    <property type="term" value="P:endoplasmic reticulum-plasma membrane tethering"/>
    <property type="evidence" value="ECO:0007669"/>
    <property type="project" value="InterPro"/>
</dbReference>
<dbReference type="InterPro" id="IPR035892">
    <property type="entry name" value="C2_domain_sf"/>
</dbReference>
<dbReference type="KEGG" id="kdj:28963791"/>
<feature type="region of interest" description="Disordered" evidence="11">
    <location>
        <begin position="201"/>
        <end position="280"/>
    </location>
</feature>
<keyword evidence="6" id="KW-0256">Endoplasmic reticulum</keyword>
<feature type="region of interest" description="Disordered" evidence="11">
    <location>
        <begin position="1262"/>
        <end position="1283"/>
    </location>
</feature>
<feature type="region of interest" description="Disordered" evidence="11">
    <location>
        <begin position="817"/>
        <end position="872"/>
    </location>
</feature>
<evidence type="ECO:0000256" key="7">
    <source>
        <dbReference type="ARBA" id="ARBA00022989"/>
    </source>
</evidence>
<dbReference type="SMART" id="SM00239">
    <property type="entry name" value="C2"/>
    <property type="match status" value="2"/>
</dbReference>
<feature type="compositionally biased region" description="Basic and acidic residues" evidence="11">
    <location>
        <begin position="201"/>
        <end position="222"/>
    </location>
</feature>
<dbReference type="SUPFAM" id="SSF49562">
    <property type="entry name" value="C2 domain (Calcium/lipid-binding domain, CaLB)"/>
    <property type="match status" value="2"/>
</dbReference>
<evidence type="ECO:0000256" key="12">
    <source>
        <dbReference type="SAM" id="Phobius"/>
    </source>
</evidence>
<dbReference type="Pfam" id="PF25331">
    <property type="entry name" value="C2_Mug190_3rd"/>
    <property type="match status" value="1"/>
</dbReference>
<keyword evidence="10 12" id="KW-0472">Membrane</keyword>
<feature type="transmembrane region" description="Helical" evidence="12">
    <location>
        <begin position="358"/>
        <end position="377"/>
    </location>
</feature>
<keyword evidence="8" id="KW-0445">Lipid transport</keyword>
<feature type="compositionally biased region" description="Low complexity" evidence="11">
    <location>
        <begin position="134"/>
        <end position="149"/>
    </location>
</feature>
<dbReference type="PANTHER" id="PTHR47348:SF3">
    <property type="entry name" value="MEIOTICALLY UP-REGULATED GENE 190 PROTEIN"/>
    <property type="match status" value="1"/>
</dbReference>
<feature type="compositionally biased region" description="Basic and acidic residues" evidence="11">
    <location>
        <begin position="238"/>
        <end position="269"/>
    </location>
</feature>
<feature type="domain" description="C2" evidence="13">
    <location>
        <begin position="856"/>
        <end position="996"/>
    </location>
</feature>
<dbReference type="Proteomes" id="UP000078595">
    <property type="component" value="Chromosome 1"/>
</dbReference>
<dbReference type="PROSITE" id="PS50004">
    <property type="entry name" value="C2"/>
    <property type="match status" value="2"/>
</dbReference>
<accession>A0A1A6ADY4</accession>
<dbReference type="CDD" id="cd21676">
    <property type="entry name" value="SMP_Mug190"/>
    <property type="match status" value="1"/>
</dbReference>
<evidence type="ECO:0000256" key="6">
    <source>
        <dbReference type="ARBA" id="ARBA00022824"/>
    </source>
</evidence>
<feature type="compositionally biased region" description="Basic and acidic residues" evidence="11">
    <location>
        <begin position="817"/>
        <end position="827"/>
    </location>
</feature>
<name>A0A1A6ADY4_9TREE</name>
<dbReference type="InterPro" id="IPR037765">
    <property type="entry name" value="C2B_Tricalbin"/>
</dbReference>
<dbReference type="CDD" id="cd04052">
    <property type="entry name" value="C2B_Tricalbin-like"/>
    <property type="match status" value="1"/>
</dbReference>
<proteinExistence type="predicted"/>
<protein>
    <submittedName>
        <fullName evidence="15">C2 domain-containing protein</fullName>
    </submittedName>
</protein>
<dbReference type="InterPro" id="IPR000008">
    <property type="entry name" value="C2_dom"/>
</dbReference>
<evidence type="ECO:0000256" key="8">
    <source>
        <dbReference type="ARBA" id="ARBA00023055"/>
    </source>
</evidence>
<dbReference type="Gene3D" id="2.60.40.150">
    <property type="entry name" value="C2 domain"/>
    <property type="match status" value="2"/>
</dbReference>